<dbReference type="GO" id="GO:0005524">
    <property type="term" value="F:ATP binding"/>
    <property type="evidence" value="ECO:0007669"/>
    <property type="project" value="InterPro"/>
</dbReference>
<reference evidence="2 3" key="1">
    <citation type="submission" date="2015-06" db="EMBL/GenBank/DDBJ databases">
        <title>Genome sequencing project of Bacillus galactosidilyticus PL133.</title>
        <authorList>
            <person name="Gaiero J."/>
            <person name="Nicol R."/>
            <person name="Habash M."/>
        </authorList>
    </citation>
    <scope>NUCLEOTIDE SEQUENCE [LARGE SCALE GENOMIC DNA]</scope>
    <source>
        <strain evidence="2 3">PL133</strain>
    </source>
</reference>
<dbReference type="Gene3D" id="1.10.510.10">
    <property type="entry name" value="Transferase(Phosphotransferase) domain 1"/>
    <property type="match status" value="1"/>
</dbReference>
<dbReference type="SUPFAM" id="SSF56112">
    <property type="entry name" value="Protein kinase-like (PK-like)"/>
    <property type="match status" value="1"/>
</dbReference>
<organism evidence="2 3">
    <name type="scientific">Lederbergia galactosidilytica</name>
    <dbReference type="NCBI Taxonomy" id="217031"/>
    <lineage>
        <taxon>Bacteria</taxon>
        <taxon>Bacillati</taxon>
        <taxon>Bacillota</taxon>
        <taxon>Bacilli</taxon>
        <taxon>Bacillales</taxon>
        <taxon>Bacillaceae</taxon>
        <taxon>Lederbergia</taxon>
    </lineage>
</organism>
<evidence type="ECO:0000313" key="3">
    <source>
        <dbReference type="Proteomes" id="UP000053881"/>
    </source>
</evidence>
<dbReference type="PROSITE" id="PS50011">
    <property type="entry name" value="PROTEIN_KINASE_DOM"/>
    <property type="match status" value="1"/>
</dbReference>
<gene>
    <name evidence="2" type="ORF">ACA29_13450</name>
</gene>
<evidence type="ECO:0000313" key="2">
    <source>
        <dbReference type="EMBL" id="KRG11900.1"/>
    </source>
</evidence>
<dbReference type="Pfam" id="PF00069">
    <property type="entry name" value="Pkinase"/>
    <property type="match status" value="1"/>
</dbReference>
<evidence type="ECO:0000259" key="1">
    <source>
        <dbReference type="PROSITE" id="PS50011"/>
    </source>
</evidence>
<proteinExistence type="predicted"/>
<dbReference type="GO" id="GO:0004674">
    <property type="term" value="F:protein serine/threonine kinase activity"/>
    <property type="evidence" value="ECO:0007669"/>
    <property type="project" value="UniProtKB-KW"/>
</dbReference>
<keyword evidence="2" id="KW-0418">Kinase</keyword>
<name>A0A0Q9XTM5_9BACI</name>
<dbReference type="InterPro" id="IPR011009">
    <property type="entry name" value="Kinase-like_dom_sf"/>
</dbReference>
<feature type="domain" description="Protein kinase" evidence="1">
    <location>
        <begin position="18"/>
        <end position="297"/>
    </location>
</feature>
<dbReference type="EMBL" id="LGPB01000107">
    <property type="protein sequence ID" value="KRG11900.1"/>
    <property type="molecule type" value="Genomic_DNA"/>
</dbReference>
<sequence length="297" mass="34490">MSHLISLDQVSFSVKAPHDFTWLHDLGNVFVVFAEQDSGNLSFGVEKNDVKKFVKYAGASPLHFAGDPEEAITRLKEAIPVYESLQHPNLVNLVEHFQLENGYALVFEWFEGEGLHPHWKFPPPLKYEHPDSPYFRFRQLSIDHRLAVLKNIFEFHVHVEEMGYVAIVAIDFYDGSILYDFKHHQMKICDIDLYQQKPYTNPMGRLWGSSRFMSPEEFIEEAEIDSRTNVFLMGATAFALVGGELDRSIEKWEASQALYDVAMQASEKERDNRYTSVKQFFQAWEEALRIEKNNEKT</sequence>
<dbReference type="PATRIC" id="fig|217031.4.peg.4487"/>
<keyword evidence="2" id="KW-0723">Serine/threonine-protein kinase</keyword>
<dbReference type="InterPro" id="IPR000719">
    <property type="entry name" value="Prot_kinase_dom"/>
</dbReference>
<protein>
    <submittedName>
        <fullName evidence="2">Serine/threonine protein kinase</fullName>
    </submittedName>
</protein>
<dbReference type="AlphaFoldDB" id="A0A0Q9XTM5"/>
<keyword evidence="2" id="KW-0808">Transferase</keyword>
<accession>A0A0Q9XTM5</accession>
<comment type="caution">
    <text evidence="2">The sequence shown here is derived from an EMBL/GenBank/DDBJ whole genome shotgun (WGS) entry which is preliminary data.</text>
</comment>
<dbReference type="Proteomes" id="UP000053881">
    <property type="component" value="Unassembled WGS sequence"/>
</dbReference>